<dbReference type="SUPFAM" id="SSF53720">
    <property type="entry name" value="ALDH-like"/>
    <property type="match status" value="1"/>
</dbReference>
<dbReference type="Proteomes" id="UP001515500">
    <property type="component" value="Chromosome 12"/>
</dbReference>
<dbReference type="InterPro" id="IPR044638">
    <property type="entry name" value="ALDH7A1-like"/>
</dbReference>
<dbReference type="GO" id="GO:0004029">
    <property type="term" value="F:aldehyde dehydrogenase (NAD+) activity"/>
    <property type="evidence" value="ECO:0007669"/>
    <property type="project" value="UniProtKB-EC"/>
</dbReference>
<evidence type="ECO:0000256" key="7">
    <source>
        <dbReference type="RuleBase" id="RU003345"/>
    </source>
</evidence>
<gene>
    <name evidence="10" type="primary">LOC120273795</name>
</gene>
<comment type="subunit">
    <text evidence="2">Homotetramer.</text>
</comment>
<dbReference type="InterPro" id="IPR016161">
    <property type="entry name" value="Ald_DH/histidinol_DH"/>
</dbReference>
<proteinExistence type="inferred from homology"/>
<dbReference type="InterPro" id="IPR029510">
    <property type="entry name" value="Ald_DH_CS_GLU"/>
</dbReference>
<name>A0AB40C9C1_DIOCR</name>
<sequence>MTEIIAGVLEKNNLHGAIFTSFCGGAEMGQAIACDRWIPLVSFTGSSKVGQMVQQIGNEQFGKCLVELSGNNAIIVMDDANIQLSLLHESIYQTVFDQLIGVYKQVKIGDHLEKKILIGGSVIEGESNFVQSTIVEISSDAPVVMEELFAPVLYVMKFKAMNPACGCSSFSIIIIHICPPFICLS</sequence>
<evidence type="ECO:0000256" key="4">
    <source>
        <dbReference type="ARBA" id="ARBA00023027"/>
    </source>
</evidence>
<evidence type="ECO:0000256" key="1">
    <source>
        <dbReference type="ARBA" id="ARBA00009986"/>
    </source>
</evidence>
<dbReference type="RefSeq" id="XP_039136435.1">
    <property type="nucleotide sequence ID" value="XM_039280501.1"/>
</dbReference>
<dbReference type="InterPro" id="IPR015590">
    <property type="entry name" value="Aldehyde_DH_dom"/>
</dbReference>
<evidence type="ECO:0000313" key="10">
    <source>
        <dbReference type="RefSeq" id="XP_039136435.1"/>
    </source>
</evidence>
<dbReference type="PANTHER" id="PTHR43521:SF1">
    <property type="entry name" value="ALPHA-AMINOADIPIC SEMIALDEHYDE DEHYDROGENASE"/>
    <property type="match status" value="1"/>
</dbReference>
<dbReference type="PROSITE" id="PS00687">
    <property type="entry name" value="ALDEHYDE_DEHYDR_GLU"/>
    <property type="match status" value="1"/>
</dbReference>
<dbReference type="EC" id="1.2.1.3" evidence="5"/>
<dbReference type="PANTHER" id="PTHR43521">
    <property type="entry name" value="ALPHA-AMINOADIPIC SEMIALDEHYDE DEHYDROGENASE"/>
    <property type="match status" value="1"/>
</dbReference>
<dbReference type="InterPro" id="IPR016163">
    <property type="entry name" value="Ald_DH_C"/>
</dbReference>
<evidence type="ECO:0000256" key="5">
    <source>
        <dbReference type="ARBA" id="ARBA00024226"/>
    </source>
</evidence>
<comment type="similarity">
    <text evidence="1 7">Belongs to the aldehyde dehydrogenase family.</text>
</comment>
<dbReference type="GeneID" id="120273795"/>
<evidence type="ECO:0000259" key="8">
    <source>
        <dbReference type="Pfam" id="PF00171"/>
    </source>
</evidence>
<accession>A0AB40C9C1</accession>
<feature type="domain" description="Aldehyde dehydrogenase" evidence="8">
    <location>
        <begin position="4"/>
        <end position="83"/>
    </location>
</feature>
<dbReference type="AlphaFoldDB" id="A0AB40C9C1"/>
<evidence type="ECO:0000256" key="3">
    <source>
        <dbReference type="ARBA" id="ARBA00023002"/>
    </source>
</evidence>
<evidence type="ECO:0000256" key="2">
    <source>
        <dbReference type="ARBA" id="ARBA00011881"/>
    </source>
</evidence>
<dbReference type="Pfam" id="PF00171">
    <property type="entry name" value="Aldedh"/>
    <property type="match status" value="2"/>
</dbReference>
<keyword evidence="4" id="KW-0520">NAD</keyword>
<dbReference type="InterPro" id="IPR016162">
    <property type="entry name" value="Ald_DH_N"/>
</dbReference>
<protein>
    <recommendedName>
        <fullName evidence="5">aldehyde dehydrogenase (NAD(+))</fullName>
        <ecNumber evidence="5">1.2.1.3</ecNumber>
    </recommendedName>
</protein>
<reference evidence="10" key="1">
    <citation type="submission" date="2025-08" db="UniProtKB">
        <authorList>
            <consortium name="RefSeq"/>
        </authorList>
    </citation>
    <scope>IDENTIFICATION</scope>
</reference>
<feature type="active site" evidence="6">
    <location>
        <position position="67"/>
    </location>
</feature>
<evidence type="ECO:0000313" key="9">
    <source>
        <dbReference type="Proteomes" id="UP001515500"/>
    </source>
</evidence>
<keyword evidence="3 7" id="KW-0560">Oxidoreductase</keyword>
<dbReference type="Gene3D" id="3.40.605.10">
    <property type="entry name" value="Aldehyde Dehydrogenase, Chain A, domain 1"/>
    <property type="match status" value="1"/>
</dbReference>
<feature type="domain" description="Aldehyde dehydrogenase" evidence="8">
    <location>
        <begin position="115"/>
        <end position="162"/>
    </location>
</feature>
<organism evidence="9 10">
    <name type="scientific">Dioscorea cayennensis subsp. rotundata</name>
    <name type="common">White Guinea yam</name>
    <name type="synonym">Dioscorea rotundata</name>
    <dbReference type="NCBI Taxonomy" id="55577"/>
    <lineage>
        <taxon>Eukaryota</taxon>
        <taxon>Viridiplantae</taxon>
        <taxon>Streptophyta</taxon>
        <taxon>Embryophyta</taxon>
        <taxon>Tracheophyta</taxon>
        <taxon>Spermatophyta</taxon>
        <taxon>Magnoliopsida</taxon>
        <taxon>Liliopsida</taxon>
        <taxon>Dioscoreales</taxon>
        <taxon>Dioscoreaceae</taxon>
        <taxon>Dioscorea</taxon>
    </lineage>
</organism>
<keyword evidence="9" id="KW-1185">Reference proteome</keyword>
<dbReference type="Gene3D" id="3.40.309.10">
    <property type="entry name" value="Aldehyde Dehydrogenase, Chain A, domain 2"/>
    <property type="match status" value="2"/>
</dbReference>
<evidence type="ECO:0000256" key="6">
    <source>
        <dbReference type="PROSITE-ProRule" id="PRU10007"/>
    </source>
</evidence>